<keyword evidence="2" id="KW-0853">WD repeat</keyword>
<dbReference type="eggNOG" id="ENOG502QQ05">
    <property type="taxonomic scope" value="Eukaryota"/>
</dbReference>
<feature type="compositionally biased region" description="Basic and acidic residues" evidence="6">
    <location>
        <begin position="55"/>
        <end position="74"/>
    </location>
</feature>
<dbReference type="VEuPathDB" id="VectorBase:PHUM491160"/>
<sequence length="1085" mass="123800">MNDTNDGDVKLKRRSTGQGKSHSKNDIENEDEKNNFQVKQKHKTNFDDSLTVLNSDDRHEKDKETYDNLEDPRGGGDLFLTEQNDSRKHYYDVEEEEEEREEDAVTSETLSSNESVSSILSKLYPFTIKWTFGTKSTVDIVNLTTKNGGEVFFVASHFGVIYDYIRDKIEFLPGHNFPIKTIASDYSGRWLVTADAGPDNVIIIWDHKKKVPAWCLYNVFPDGVSQVRISRDALYLAAVNCIYNYTLKFWKWTLGYYEPDATLELNPGFGRATHLNFNQLQTNQLAVTLRNGIVFCEWDTSVDELKTFFPVLESHTQKKLGIFRRTMFLDDNHTAVTSTNTGYIVVWCDVVFTEEIKPEIPGRIEKQFLKAVRIHKSGITNLKICDNSIVTSSEKGVILFHDQLFRLMYVLPKLNVDPIASFSFNKVDNQTDIFMKVKSPKKLNSLIENYVDANLEEDNGLHENNDSIEKQYSDSLLEKAKKIINPEYLSKITPLQDFKDKAKKTPSDCTMERRPFVVRDLIFMTKNGRLGYLSHQRKKIKYFFYNIEASVACLACSPHKSHLIASYLSGPIIMYNYISKRILVSTKIPGFKISSLKYSSDGTMLLAGTENGMILELDPLLLEVKLTLNCGKDPIKKITISSMNDLVASYDTESIVYLHTQTKAQKKKKWICLGKYRSHYKKINDIMFEKTPHESGYPRFYTIGEDRMLVEYAINNSDVNKLSLSQIHRIEQTATPKCFTWNPNFTNNLEFLISNSEYKLKVVDTESRECKKTTLGPTADTPILQMEVLPHHFGTNSSAKMVYATNKHIGLILLPSTGNPFESMGMVAHPVKIIDYVLSHDYRYVFTAGENDRSVLMWEIHPNSVDVASQIGGLGLEPFVSLIEGGPNSFFFREVEDFFYYAQIIHQGEDPNIDRSVSKTLALCEIPDLFRTLGYYPTDYEIDNLIYELKHINYNETGELASEISFEECIKAFLNHKPVEGITLNHINLALIAIADLSDPSDILVERTELYKALEERAEAMDHKEVLGYLCILLLPKDENAPIPATLALNDFATNVLGIDLSITEENVQQITHAFENKNDSNESE</sequence>
<dbReference type="EnsemblMetazoa" id="PHUM491160-RA">
    <property type="protein sequence ID" value="PHUM491160-PA"/>
    <property type="gene ID" value="PHUM491160"/>
</dbReference>
<keyword evidence="4" id="KW-0966">Cell projection</keyword>
<name>E0VWU2_PEDHC</name>
<evidence type="ECO:0000256" key="3">
    <source>
        <dbReference type="ARBA" id="ARBA00022737"/>
    </source>
</evidence>
<protein>
    <recommendedName>
        <fullName evidence="5">Cilia- and flagella-associated protein 251</fullName>
    </recommendedName>
</protein>
<evidence type="ECO:0000313" key="7">
    <source>
        <dbReference type="EMBL" id="EEB17847.1"/>
    </source>
</evidence>
<dbReference type="Pfam" id="PF00400">
    <property type="entry name" value="WD40"/>
    <property type="match status" value="1"/>
</dbReference>
<dbReference type="SUPFAM" id="SSF50998">
    <property type="entry name" value="Quinoprotein alcohol dehydrogenase-like"/>
    <property type="match status" value="1"/>
</dbReference>
<evidence type="ECO:0000256" key="2">
    <source>
        <dbReference type="ARBA" id="ARBA00022574"/>
    </source>
</evidence>
<dbReference type="InParanoid" id="E0VWU2"/>
<dbReference type="RefSeq" id="XP_002430585.1">
    <property type="nucleotide sequence ID" value="XM_002430540.1"/>
</dbReference>
<dbReference type="AlphaFoldDB" id="E0VWU2"/>
<keyword evidence="3" id="KW-0677">Repeat</keyword>
<dbReference type="STRING" id="121224.E0VWU2"/>
<evidence type="ECO:0000256" key="5">
    <source>
        <dbReference type="ARBA" id="ARBA00040994"/>
    </source>
</evidence>
<reference evidence="7" key="2">
    <citation type="submission" date="2007-04" db="EMBL/GenBank/DDBJ databases">
        <title>The genome of the human body louse.</title>
        <authorList>
            <consortium name="The Human Body Louse Genome Consortium"/>
            <person name="Kirkness E."/>
            <person name="Walenz B."/>
            <person name="Hass B."/>
            <person name="Bruggner R."/>
            <person name="Strausberg R."/>
        </authorList>
    </citation>
    <scope>NUCLEOTIDE SEQUENCE</scope>
    <source>
        <strain evidence="7">USDA</strain>
    </source>
</reference>
<evidence type="ECO:0000313" key="8">
    <source>
        <dbReference type="EnsemblMetazoa" id="PHUM491160-PA"/>
    </source>
</evidence>
<dbReference type="Proteomes" id="UP000009046">
    <property type="component" value="Unassembled WGS sequence"/>
</dbReference>
<comment type="subcellular location">
    <subcellularLocation>
        <location evidence="1">Cell projection</location>
        <location evidence="1">Cilium</location>
    </subcellularLocation>
</comment>
<reference evidence="7" key="1">
    <citation type="submission" date="2007-04" db="EMBL/GenBank/DDBJ databases">
        <title>Annotation of Pediculus humanus corporis strain USDA.</title>
        <authorList>
            <person name="Kirkness E."/>
            <person name="Hannick L."/>
            <person name="Hass B."/>
            <person name="Bruggner R."/>
            <person name="Lawson D."/>
            <person name="Bidwell S."/>
            <person name="Joardar V."/>
            <person name="Caler E."/>
            <person name="Walenz B."/>
            <person name="Inman J."/>
            <person name="Schobel S."/>
            <person name="Galinsky K."/>
            <person name="Amedeo P."/>
            <person name="Strausberg R."/>
        </authorList>
    </citation>
    <scope>NUCLEOTIDE SEQUENCE</scope>
    <source>
        <strain evidence="7">USDA</strain>
    </source>
</reference>
<dbReference type="InterPro" id="IPR001680">
    <property type="entry name" value="WD40_rpt"/>
</dbReference>
<evidence type="ECO:0000313" key="9">
    <source>
        <dbReference type="Proteomes" id="UP000009046"/>
    </source>
</evidence>
<dbReference type="EMBL" id="AAZO01005940">
    <property type="status" value="NOT_ANNOTATED_CDS"/>
    <property type="molecule type" value="Genomic_DNA"/>
</dbReference>
<keyword evidence="9" id="KW-1185">Reference proteome</keyword>
<dbReference type="GeneID" id="8235825"/>
<evidence type="ECO:0000256" key="1">
    <source>
        <dbReference type="ARBA" id="ARBA00004138"/>
    </source>
</evidence>
<evidence type="ECO:0000256" key="6">
    <source>
        <dbReference type="SAM" id="MobiDB-lite"/>
    </source>
</evidence>
<dbReference type="InterPro" id="IPR050630">
    <property type="entry name" value="WD_repeat_EMAP"/>
</dbReference>
<organism>
    <name type="scientific">Pediculus humanus subsp. corporis</name>
    <name type="common">Body louse</name>
    <dbReference type="NCBI Taxonomy" id="121224"/>
    <lineage>
        <taxon>Eukaryota</taxon>
        <taxon>Metazoa</taxon>
        <taxon>Ecdysozoa</taxon>
        <taxon>Arthropoda</taxon>
        <taxon>Hexapoda</taxon>
        <taxon>Insecta</taxon>
        <taxon>Pterygota</taxon>
        <taxon>Neoptera</taxon>
        <taxon>Paraneoptera</taxon>
        <taxon>Psocodea</taxon>
        <taxon>Troctomorpha</taxon>
        <taxon>Phthiraptera</taxon>
        <taxon>Anoplura</taxon>
        <taxon>Pediculidae</taxon>
        <taxon>Pediculus</taxon>
    </lineage>
</organism>
<dbReference type="InterPro" id="IPR011047">
    <property type="entry name" value="Quinoprotein_ADH-like_sf"/>
</dbReference>
<dbReference type="HOGENOM" id="CLU_007087_1_0_1"/>
<reference evidence="8" key="3">
    <citation type="submission" date="2021-02" db="UniProtKB">
        <authorList>
            <consortium name="EnsemblMetazoa"/>
        </authorList>
    </citation>
    <scope>IDENTIFICATION</scope>
    <source>
        <strain evidence="8">USDA</strain>
    </source>
</reference>
<dbReference type="SMART" id="SM00320">
    <property type="entry name" value="WD40"/>
    <property type="match status" value="6"/>
</dbReference>
<evidence type="ECO:0000256" key="4">
    <source>
        <dbReference type="ARBA" id="ARBA00023273"/>
    </source>
</evidence>
<accession>E0VWU2</accession>
<dbReference type="Gene3D" id="2.130.10.10">
    <property type="entry name" value="YVTN repeat-like/Quinoprotein amine dehydrogenase"/>
    <property type="match status" value="2"/>
</dbReference>
<dbReference type="EMBL" id="DS235824">
    <property type="protein sequence ID" value="EEB17847.1"/>
    <property type="molecule type" value="Genomic_DNA"/>
</dbReference>
<dbReference type="CTD" id="8235825"/>
<gene>
    <name evidence="8" type="primary">8235825</name>
    <name evidence="7" type="ORF">Phum_PHUM491160</name>
</gene>
<dbReference type="InterPro" id="IPR015943">
    <property type="entry name" value="WD40/YVTN_repeat-like_dom_sf"/>
</dbReference>
<dbReference type="SUPFAM" id="SSF50978">
    <property type="entry name" value="WD40 repeat-like"/>
    <property type="match status" value="1"/>
</dbReference>
<dbReference type="KEGG" id="phu:Phum_PHUM491160"/>
<dbReference type="OMA" id="YYAQIRA"/>
<dbReference type="OrthoDB" id="4899631at2759"/>
<feature type="region of interest" description="Disordered" evidence="6">
    <location>
        <begin position="1"/>
        <end position="81"/>
    </location>
</feature>
<dbReference type="PANTHER" id="PTHR13720:SF13">
    <property type="entry name" value="CILIA- AND FLAGELLA-ASSOCIATED PROTEIN 251"/>
    <property type="match status" value="1"/>
</dbReference>
<dbReference type="PANTHER" id="PTHR13720">
    <property type="entry name" value="WD-40 REPEAT PROTEIN"/>
    <property type="match status" value="1"/>
</dbReference>
<dbReference type="GO" id="GO:0031514">
    <property type="term" value="C:motile cilium"/>
    <property type="evidence" value="ECO:0007669"/>
    <property type="project" value="TreeGrafter"/>
</dbReference>
<proteinExistence type="predicted"/>
<dbReference type="InterPro" id="IPR036322">
    <property type="entry name" value="WD40_repeat_dom_sf"/>
</dbReference>